<dbReference type="InterPro" id="IPR011055">
    <property type="entry name" value="Dup_hybrid_motif"/>
</dbReference>
<feature type="region of interest" description="Disordered" evidence="1">
    <location>
        <begin position="43"/>
        <end position="63"/>
    </location>
</feature>
<dbReference type="Proteomes" id="UP000256253">
    <property type="component" value="Unassembled WGS sequence"/>
</dbReference>
<sequence length="197" mass="19809">MKTFLALVWLSATLGATAPAQAPTSPASSVPVLAASAGGVAVARSGSGTVGTTPTGVAPTGDYRWPLAPTPPVIRPFEQPPQPWAAGHRGVDLLGSTGAAVLAAGAGTVTHSGVIAGRGTVTVTHRDGRRTTYEPLDDRSAVGTSVAGGDRVGTLAAGGSHCAPRSCLHWGLLVGPRDYRDPLTLLGSTRVRLLPVP</sequence>
<dbReference type="Pfam" id="PF01551">
    <property type="entry name" value="Peptidase_M23"/>
    <property type="match status" value="1"/>
</dbReference>
<feature type="signal peptide" evidence="2">
    <location>
        <begin position="1"/>
        <end position="22"/>
    </location>
</feature>
<feature type="compositionally biased region" description="Low complexity" evidence="1">
    <location>
        <begin position="43"/>
        <end position="61"/>
    </location>
</feature>
<evidence type="ECO:0000256" key="2">
    <source>
        <dbReference type="SAM" id="SignalP"/>
    </source>
</evidence>
<feature type="chain" id="PRO_5017761586" evidence="2">
    <location>
        <begin position="23"/>
        <end position="197"/>
    </location>
</feature>
<gene>
    <name evidence="4" type="ORF">DFJ65_1691</name>
</gene>
<keyword evidence="5" id="KW-1185">Reference proteome</keyword>
<accession>A0A3D9UN10</accession>
<evidence type="ECO:0000256" key="1">
    <source>
        <dbReference type="SAM" id="MobiDB-lite"/>
    </source>
</evidence>
<keyword evidence="2" id="KW-0732">Signal</keyword>
<name>A0A3D9UN10_9MICO</name>
<dbReference type="RefSeq" id="WP_115924199.1">
    <property type="nucleotide sequence ID" value="NZ_QTUA01000001.1"/>
</dbReference>
<dbReference type="CDD" id="cd12797">
    <property type="entry name" value="M23_peptidase"/>
    <property type="match status" value="1"/>
</dbReference>
<dbReference type="Gene3D" id="2.70.70.10">
    <property type="entry name" value="Glucose Permease (Domain IIA)"/>
    <property type="match status" value="1"/>
</dbReference>
<evidence type="ECO:0000313" key="4">
    <source>
        <dbReference type="EMBL" id="REF30676.1"/>
    </source>
</evidence>
<dbReference type="SUPFAM" id="SSF51261">
    <property type="entry name" value="Duplicated hybrid motif"/>
    <property type="match status" value="1"/>
</dbReference>
<dbReference type="OrthoDB" id="5245088at2"/>
<comment type="caution">
    <text evidence="4">The sequence shown here is derived from an EMBL/GenBank/DDBJ whole genome shotgun (WGS) entry which is preliminary data.</text>
</comment>
<dbReference type="EMBL" id="QTUA01000001">
    <property type="protein sequence ID" value="REF30676.1"/>
    <property type="molecule type" value="Genomic_DNA"/>
</dbReference>
<organism evidence="4 5">
    <name type="scientific">Calidifontibacter indicus</name>
    <dbReference type="NCBI Taxonomy" id="419650"/>
    <lineage>
        <taxon>Bacteria</taxon>
        <taxon>Bacillati</taxon>
        <taxon>Actinomycetota</taxon>
        <taxon>Actinomycetes</taxon>
        <taxon>Micrococcales</taxon>
        <taxon>Dermacoccaceae</taxon>
        <taxon>Calidifontibacter</taxon>
    </lineage>
</organism>
<evidence type="ECO:0000313" key="5">
    <source>
        <dbReference type="Proteomes" id="UP000256253"/>
    </source>
</evidence>
<dbReference type="AlphaFoldDB" id="A0A3D9UN10"/>
<reference evidence="4 5" key="1">
    <citation type="submission" date="2018-08" db="EMBL/GenBank/DDBJ databases">
        <title>Sequencing the genomes of 1000 actinobacteria strains.</title>
        <authorList>
            <person name="Klenk H.-P."/>
        </authorList>
    </citation>
    <scope>NUCLEOTIDE SEQUENCE [LARGE SCALE GENOMIC DNA]</scope>
    <source>
        <strain evidence="4 5">DSM 22967</strain>
    </source>
</reference>
<feature type="domain" description="M23ase beta-sheet core" evidence="3">
    <location>
        <begin position="87"/>
        <end position="173"/>
    </location>
</feature>
<protein>
    <submittedName>
        <fullName evidence="4">Peptidase M23-like protein</fullName>
    </submittedName>
</protein>
<proteinExistence type="predicted"/>
<evidence type="ECO:0000259" key="3">
    <source>
        <dbReference type="Pfam" id="PF01551"/>
    </source>
</evidence>
<dbReference type="InterPro" id="IPR016047">
    <property type="entry name" value="M23ase_b-sheet_dom"/>
</dbReference>